<feature type="domain" description="Heterokaryon incompatibility" evidence="1">
    <location>
        <begin position="54"/>
        <end position="242"/>
    </location>
</feature>
<gene>
    <name evidence="2" type="ORF">FMAN_05445</name>
</gene>
<dbReference type="Pfam" id="PF26639">
    <property type="entry name" value="Het-6_barrel"/>
    <property type="match status" value="1"/>
</dbReference>
<reference evidence="3" key="1">
    <citation type="journal article" date="2016" name="Genome Biol. Evol.">
        <title>Comparative 'omics' of the Fusarium fujikuroi species complex highlights differences in genetic potential and metabolite synthesis.</title>
        <authorList>
            <person name="Niehaus E.-M."/>
            <person name="Muensterkoetter M."/>
            <person name="Proctor R.H."/>
            <person name="Brown D.W."/>
            <person name="Sharon A."/>
            <person name="Idan Y."/>
            <person name="Oren-Young L."/>
            <person name="Sieber C.M."/>
            <person name="Novak O."/>
            <person name="Pencik A."/>
            <person name="Tarkowska D."/>
            <person name="Hromadova K."/>
            <person name="Freeman S."/>
            <person name="Maymon M."/>
            <person name="Elazar M."/>
            <person name="Youssef S.A."/>
            <person name="El-Shabrawy E.S.M."/>
            <person name="Shalaby A.B.A."/>
            <person name="Houterman P."/>
            <person name="Brock N.L."/>
            <person name="Burkhardt I."/>
            <person name="Tsavkelova E.A."/>
            <person name="Dickschat J.S."/>
            <person name="Galuszka P."/>
            <person name="Gueldener U."/>
            <person name="Tudzynski B."/>
        </authorList>
    </citation>
    <scope>NUCLEOTIDE SEQUENCE [LARGE SCALE GENOMIC DNA]</scope>
    <source>
        <strain evidence="3">MRC7560</strain>
    </source>
</reference>
<evidence type="ECO:0000259" key="1">
    <source>
        <dbReference type="Pfam" id="PF06985"/>
    </source>
</evidence>
<dbReference type="InterPro" id="IPR010730">
    <property type="entry name" value="HET"/>
</dbReference>
<comment type="caution">
    <text evidence="2">The sequence shown here is derived from an EMBL/GenBank/DDBJ whole genome shotgun (WGS) entry which is preliminary data.</text>
</comment>
<organism evidence="2 3">
    <name type="scientific">Fusarium mangiferae</name>
    <name type="common">Mango malformation disease fungus</name>
    <dbReference type="NCBI Taxonomy" id="192010"/>
    <lineage>
        <taxon>Eukaryota</taxon>
        <taxon>Fungi</taxon>
        <taxon>Dikarya</taxon>
        <taxon>Ascomycota</taxon>
        <taxon>Pezizomycotina</taxon>
        <taxon>Sordariomycetes</taxon>
        <taxon>Hypocreomycetidae</taxon>
        <taxon>Hypocreales</taxon>
        <taxon>Nectriaceae</taxon>
        <taxon>Fusarium</taxon>
        <taxon>Fusarium fujikuroi species complex</taxon>
    </lineage>
</organism>
<dbReference type="InterPro" id="IPR052895">
    <property type="entry name" value="HetReg/Transcr_Mod"/>
</dbReference>
<dbReference type="PANTHER" id="PTHR24148:SF73">
    <property type="entry name" value="HET DOMAIN PROTEIN (AFU_ORTHOLOGUE AFUA_8G01020)"/>
    <property type="match status" value="1"/>
</dbReference>
<dbReference type="Proteomes" id="UP000184255">
    <property type="component" value="Unassembled WGS sequence"/>
</dbReference>
<evidence type="ECO:0000313" key="2">
    <source>
        <dbReference type="EMBL" id="CVK87631.1"/>
    </source>
</evidence>
<name>A0A1L7SX11_FUSMA</name>
<accession>A0A1L7SX11</accession>
<dbReference type="Pfam" id="PF06985">
    <property type="entry name" value="HET"/>
    <property type="match status" value="1"/>
</dbReference>
<sequence>MASSSTAAGSYPPLYQPLNKDKREIRLLEILPNTPDGKVNCKLHTVLLTPDLYYTCIAYAWGDPKVTEEIIVDGVPRQVTVTLATALRHVKKHWTVIEREADPELDTSKFRLWADVLCINQSDLTERLYRVSMMADIYSSAAMVLAWLSSSDKDVSEVFKTFERLVHIAEEYAGTLNPTGLTEGEIFERFAGVSWDPEKSSWLSTGFTFDEARFHWVFSGPCEAVSNFCQLEFWNRVWVRQEIILARKLYFVSPSYFIHHSSCVVALVGIDNYLKRKAGKEKDSLKRYAIAKLKRDAWKILYVFVTRLIAEESGKVNEIKSIRRGMWYLSLYFSLDSEASNALDCVYGRLAVTESPIIPDYTKSIREVNLEFMTWVVSCWKSVHKKAMDLNHRIVIKEGWRLGHYSFLNRHAVGLKRLYGLPSWTPVFIKNGRRNNSERHLEIRYCAFETVPELFNNLLIDIVGDSFWVNGIKAQTVKTIYDEPVSYELMTTSLQKCIMTFTQSPQDMYPNGKSVLEVLCCTLLQTRTYENFAFNAGLCIGKWLSPTRLVRQGEWRRQWLQKPYVAAVLAEWIFAGRAFYGNKLFITEDGYIGTMPEAVLPGDVVCVLAASNELAVLRPEDDHYLFVGCCFMIGLMNGEVSEFLASGKAKIESIEIR</sequence>
<dbReference type="RefSeq" id="XP_041678813.1">
    <property type="nucleotide sequence ID" value="XM_041827895.1"/>
</dbReference>
<keyword evidence="3" id="KW-1185">Reference proteome</keyword>
<protein>
    <submittedName>
        <fullName evidence="2">Related to heterokaryon incompatibility protein het-6</fullName>
    </submittedName>
</protein>
<dbReference type="GeneID" id="65084711"/>
<dbReference type="VEuPathDB" id="FungiDB:FMAN_05445"/>
<evidence type="ECO:0000313" key="3">
    <source>
        <dbReference type="Proteomes" id="UP000184255"/>
    </source>
</evidence>
<dbReference type="EMBL" id="FCQH01000002">
    <property type="protein sequence ID" value="CVK87631.1"/>
    <property type="molecule type" value="Genomic_DNA"/>
</dbReference>
<dbReference type="AlphaFoldDB" id="A0A1L7SX11"/>
<proteinExistence type="predicted"/>
<dbReference type="PANTHER" id="PTHR24148">
    <property type="entry name" value="ANKYRIN REPEAT DOMAIN-CONTAINING PROTEIN 39 HOMOLOG-RELATED"/>
    <property type="match status" value="1"/>
</dbReference>